<dbReference type="Pfam" id="PF12705">
    <property type="entry name" value="PDDEXK_1"/>
    <property type="match status" value="1"/>
</dbReference>
<reference evidence="2 3" key="1">
    <citation type="submission" date="2013-04" db="EMBL/GenBank/DDBJ databases">
        <title>The Genome Sequence of Treponema maltophilum ATCC 51939.</title>
        <authorList>
            <consortium name="The Broad Institute Genomics Platform"/>
            <person name="Earl A."/>
            <person name="Ward D."/>
            <person name="Feldgarden M."/>
            <person name="Gevers D."/>
            <person name="Leonetti C."/>
            <person name="Blanton J.M."/>
            <person name="Dewhirst F.E."/>
            <person name="Izard J."/>
            <person name="Walker B."/>
            <person name="Young S."/>
            <person name="Zeng Q."/>
            <person name="Gargeya S."/>
            <person name="Fitzgerald M."/>
            <person name="Haas B."/>
            <person name="Abouelleil A."/>
            <person name="Allen A.W."/>
            <person name="Alvarado L."/>
            <person name="Arachchi H.M."/>
            <person name="Berlin A.M."/>
            <person name="Chapman S.B."/>
            <person name="Gainer-Dewar J."/>
            <person name="Goldberg J."/>
            <person name="Griggs A."/>
            <person name="Gujja S."/>
            <person name="Hansen M."/>
            <person name="Howarth C."/>
            <person name="Imamovic A."/>
            <person name="Ireland A."/>
            <person name="Larimer J."/>
            <person name="McCowan C."/>
            <person name="Murphy C."/>
            <person name="Pearson M."/>
            <person name="Poon T.W."/>
            <person name="Priest M."/>
            <person name="Roberts A."/>
            <person name="Saif S."/>
            <person name="Shea T."/>
            <person name="Sisk P."/>
            <person name="Sykes S."/>
            <person name="Wortman J."/>
            <person name="Nusbaum C."/>
            <person name="Birren B."/>
        </authorList>
    </citation>
    <scope>NUCLEOTIDE SEQUENCE [LARGE SCALE GENOMIC DNA]</scope>
    <source>
        <strain evidence="2 3">ATCC 51939</strain>
    </source>
</reference>
<organism evidence="2 3">
    <name type="scientific">Treponema maltophilum ATCC 51939</name>
    <dbReference type="NCBI Taxonomy" id="1125699"/>
    <lineage>
        <taxon>Bacteria</taxon>
        <taxon>Pseudomonadati</taxon>
        <taxon>Spirochaetota</taxon>
        <taxon>Spirochaetia</taxon>
        <taxon>Spirochaetales</taxon>
        <taxon>Treponemataceae</taxon>
        <taxon>Treponema</taxon>
    </lineage>
</organism>
<dbReference type="EMBL" id="ATFF01000006">
    <property type="protein sequence ID" value="EPF30406.1"/>
    <property type="molecule type" value="Genomic_DNA"/>
</dbReference>
<proteinExistence type="predicted"/>
<dbReference type="Gene3D" id="3.90.320.10">
    <property type="match status" value="1"/>
</dbReference>
<dbReference type="STRING" id="1125699.HMPREF9194_00723"/>
<dbReference type="eggNOG" id="COG2887">
    <property type="taxonomic scope" value="Bacteria"/>
</dbReference>
<dbReference type="InterPro" id="IPR038726">
    <property type="entry name" value="PDDEXK_AddAB-type"/>
</dbReference>
<dbReference type="InterPro" id="IPR011604">
    <property type="entry name" value="PDDEXK-like_dom_sf"/>
</dbReference>
<protein>
    <recommendedName>
        <fullName evidence="1">PD-(D/E)XK endonuclease-like domain-containing protein</fullName>
    </recommendedName>
</protein>
<name>S3K0I6_TREMA</name>
<sequence>MQTVQSALEAYIDDPAVFFVFPTDIAASAWSDYALRLKKAVALERFTAWDKFKSEAVRAEKQDKNSIPSPLRKLFVLQLLRQNAEKPFFLSLVPGEYASNPAVFADWLTSLVPCLALWKRKRSERRGLADAERSGDAEGRGDAGILSDVGIFNDVGILSDAEDADLHELEKHYRSFLDSHNLFEPAWEKPPLKDSGRRYVIVYPEILQDFEEYRPILEQSPFIELIPVPDFPVDDSVCDFYSYPNARTELRETVLRIEELCSNRTKNQNPQNQNAGAAELLDWDDIAVSVPDLETLAPYILREFGLRNIPVKLRSGKKLGLYPAGRLFALIKNCADESFSFDSLRSLLSENAFPWKDKTAANQLIEFGIKNNCLCSYGGIDVWEEAFAKNGGEERALALYRKLKQAVSSMRGAPNFQKLRERYFAFRSVFFDPQKFSAEANLVIGRCIGELASLIDIEQTYPDAAQCADPFDFFVRVLDSKEYLAQSSGGGVNVFSYKVAAGAPFKRHFILNASQDSLTLVYRPLSFLSDEKRAHLGANDTDVSALFVRLYALHSEYPMSVSCSEKTFSGYTIAHNIFSSCTNRVASEISGALGADSFENEKNFLHGRAPFPAFLYSVQKNGFLSWAVSGDSKLEPVSCSLSEAAALSVPELKKRIDAYVRCAQTGAIRVSPSNLNVFFTCPLQWLFSRVLKIAEYDPEASLVDDLSVGTLFHEIIRRVLSQLQSERIPLYAENGSLPEKLCEAVLSFTHEVIASLPESCSLQKKLSPLTIENFKMQEDALAEVLIAFFTEFVLWFSGYTVVSLEEPLSFDCGGRQLEGKIDCVLQKAEGGDIFIVDFKTGNMPSASECLKLPGTEFKNYQLAAYMYLYEKCKCGGKPWVSGAGFFSIYQKKPSTVVGFLTFALDEKKTNPYRKANIIERNFIGEDGVSPVGQTFALLEEAANVYARELGDPKLSLFTDPERLYRLPDGQRVPYKTCAACRYKTLCRTVYSLGRQR</sequence>
<evidence type="ECO:0000313" key="2">
    <source>
        <dbReference type="EMBL" id="EPF30406.1"/>
    </source>
</evidence>
<dbReference type="Proteomes" id="UP000014541">
    <property type="component" value="Unassembled WGS sequence"/>
</dbReference>
<evidence type="ECO:0000313" key="3">
    <source>
        <dbReference type="Proteomes" id="UP000014541"/>
    </source>
</evidence>
<dbReference type="OrthoDB" id="366715at2"/>
<evidence type="ECO:0000259" key="1">
    <source>
        <dbReference type="Pfam" id="PF12705"/>
    </source>
</evidence>
<dbReference type="RefSeq" id="WP_016525017.1">
    <property type="nucleotide sequence ID" value="NZ_KE332518.1"/>
</dbReference>
<comment type="caution">
    <text evidence="2">The sequence shown here is derived from an EMBL/GenBank/DDBJ whole genome shotgun (WGS) entry which is preliminary data.</text>
</comment>
<gene>
    <name evidence="2" type="ORF">HMPREF9194_00723</name>
</gene>
<dbReference type="InterPro" id="IPR027417">
    <property type="entry name" value="P-loop_NTPase"/>
</dbReference>
<dbReference type="SUPFAM" id="SSF52540">
    <property type="entry name" value="P-loop containing nucleoside triphosphate hydrolases"/>
    <property type="match status" value="1"/>
</dbReference>
<keyword evidence="3" id="KW-1185">Reference proteome</keyword>
<feature type="domain" description="PD-(D/E)XK endonuclease-like" evidence="1">
    <location>
        <begin position="669"/>
        <end position="987"/>
    </location>
</feature>
<dbReference type="HOGENOM" id="CLU_012127_0_0_12"/>
<dbReference type="PATRIC" id="fig|1125699.3.peg.735"/>
<accession>S3K0I6</accession>
<dbReference type="AlphaFoldDB" id="S3K0I6"/>